<evidence type="ECO:0000256" key="1">
    <source>
        <dbReference type="SAM" id="MobiDB-lite"/>
    </source>
</evidence>
<proteinExistence type="predicted"/>
<gene>
    <name evidence="2" type="ORF">D623_10003237</name>
</gene>
<dbReference type="Proteomes" id="UP000052978">
    <property type="component" value="Unassembled WGS sequence"/>
</dbReference>
<dbReference type="AlphaFoldDB" id="S7MER5"/>
<protein>
    <submittedName>
        <fullName evidence="2">Uncharacterized protein</fullName>
    </submittedName>
</protein>
<name>S7MER5_MYOBR</name>
<feature type="region of interest" description="Disordered" evidence="1">
    <location>
        <begin position="55"/>
        <end position="79"/>
    </location>
</feature>
<evidence type="ECO:0000313" key="2">
    <source>
        <dbReference type="EMBL" id="EPQ02824.1"/>
    </source>
</evidence>
<keyword evidence="3" id="KW-1185">Reference proteome</keyword>
<sequence length="109" mass="11175">MGGVYSPGQGKDQIVAVAVAACSSKGRKARWAALAVRPPTGGGARFSLTPEKTHLTGHLPLSGQLAAGDKDSRRLERPAVTTSRVSGTACCPVGCLRGSRLNAGSFIRS</sequence>
<accession>S7MER5</accession>
<feature type="compositionally biased region" description="Basic and acidic residues" evidence="1">
    <location>
        <begin position="68"/>
        <end position="77"/>
    </location>
</feature>
<evidence type="ECO:0000313" key="3">
    <source>
        <dbReference type="Proteomes" id="UP000052978"/>
    </source>
</evidence>
<organism evidence="2 3">
    <name type="scientific">Myotis brandtii</name>
    <name type="common">Brandt's bat</name>
    <dbReference type="NCBI Taxonomy" id="109478"/>
    <lineage>
        <taxon>Eukaryota</taxon>
        <taxon>Metazoa</taxon>
        <taxon>Chordata</taxon>
        <taxon>Craniata</taxon>
        <taxon>Vertebrata</taxon>
        <taxon>Euteleostomi</taxon>
        <taxon>Mammalia</taxon>
        <taxon>Eutheria</taxon>
        <taxon>Laurasiatheria</taxon>
        <taxon>Chiroptera</taxon>
        <taxon>Yangochiroptera</taxon>
        <taxon>Vespertilionidae</taxon>
        <taxon>Myotis</taxon>
    </lineage>
</organism>
<dbReference type="EMBL" id="KE161263">
    <property type="protein sequence ID" value="EPQ02824.1"/>
    <property type="molecule type" value="Genomic_DNA"/>
</dbReference>
<reference evidence="2 3" key="1">
    <citation type="journal article" date="2013" name="Nat. Commun.">
        <title>Genome analysis reveals insights into physiology and longevity of the Brandt's bat Myotis brandtii.</title>
        <authorList>
            <person name="Seim I."/>
            <person name="Fang X."/>
            <person name="Xiong Z."/>
            <person name="Lobanov A.V."/>
            <person name="Huang Z."/>
            <person name="Ma S."/>
            <person name="Feng Y."/>
            <person name="Turanov A.A."/>
            <person name="Zhu Y."/>
            <person name="Lenz T.L."/>
            <person name="Gerashchenko M.V."/>
            <person name="Fan D."/>
            <person name="Hee Yim S."/>
            <person name="Yao X."/>
            <person name="Jordan D."/>
            <person name="Xiong Y."/>
            <person name="Ma Y."/>
            <person name="Lyapunov A.N."/>
            <person name="Chen G."/>
            <person name="Kulakova O.I."/>
            <person name="Sun Y."/>
            <person name="Lee S.G."/>
            <person name="Bronson R.T."/>
            <person name="Moskalev A.A."/>
            <person name="Sunyaev S.R."/>
            <person name="Zhang G."/>
            <person name="Krogh A."/>
            <person name="Wang J."/>
            <person name="Gladyshev V.N."/>
        </authorList>
    </citation>
    <scope>NUCLEOTIDE SEQUENCE [LARGE SCALE GENOMIC DNA]</scope>
</reference>